<dbReference type="PROSITE" id="PS50171">
    <property type="entry name" value="ZF_MATRIN"/>
    <property type="match status" value="1"/>
</dbReference>
<dbReference type="InterPro" id="IPR000690">
    <property type="entry name" value="Matrin/U1-C_Znf_C2H2"/>
</dbReference>
<dbReference type="GO" id="GO:0008270">
    <property type="term" value="F:zinc ion binding"/>
    <property type="evidence" value="ECO:0007669"/>
    <property type="project" value="UniProtKB-KW"/>
</dbReference>
<dbReference type="PANTHER" id="PTHR13173:SF10">
    <property type="entry name" value="WW DOMAIN-BINDING PROTEIN 4"/>
    <property type="match status" value="1"/>
</dbReference>
<dbReference type="WBParaSite" id="DME_0000801901-mRNA-1">
    <property type="protein sequence ID" value="DME_0000801901-mRNA-1"/>
    <property type="gene ID" value="DME_0000801901"/>
</dbReference>
<dbReference type="Gene3D" id="3.30.160.60">
    <property type="entry name" value="Classic Zinc Finger"/>
    <property type="match status" value="1"/>
</dbReference>
<dbReference type="SUPFAM" id="SSF57667">
    <property type="entry name" value="beta-beta-alpha zinc fingers"/>
    <property type="match status" value="1"/>
</dbReference>
<evidence type="ECO:0000313" key="7">
    <source>
        <dbReference type="EMBL" id="VDN52171.1"/>
    </source>
</evidence>
<evidence type="ECO:0000313" key="10">
    <source>
        <dbReference type="WBParaSite" id="DME_0000801901-mRNA-1"/>
    </source>
</evidence>
<dbReference type="SMART" id="SM00451">
    <property type="entry name" value="ZnF_U1"/>
    <property type="match status" value="1"/>
</dbReference>
<evidence type="ECO:0000256" key="2">
    <source>
        <dbReference type="ARBA" id="ARBA00022723"/>
    </source>
</evidence>
<dbReference type="OrthoDB" id="191651at2759"/>
<evidence type="ECO:0000259" key="6">
    <source>
        <dbReference type="PROSITE" id="PS50171"/>
    </source>
</evidence>
<gene>
    <name evidence="7" type="ORF">DME_LOCUS2144</name>
</gene>
<dbReference type="EMBL" id="UYYG01000047">
    <property type="protein sequence ID" value="VDN52171.1"/>
    <property type="molecule type" value="Genomic_DNA"/>
</dbReference>
<dbReference type="GO" id="GO:0071011">
    <property type="term" value="C:precatalytic spliceosome"/>
    <property type="evidence" value="ECO:0007669"/>
    <property type="project" value="TreeGrafter"/>
</dbReference>
<dbReference type="GO" id="GO:0003723">
    <property type="term" value="F:RNA binding"/>
    <property type="evidence" value="ECO:0007669"/>
    <property type="project" value="TreeGrafter"/>
</dbReference>
<evidence type="ECO:0000256" key="5">
    <source>
        <dbReference type="ARBA" id="ARBA00023242"/>
    </source>
</evidence>
<comment type="subcellular location">
    <subcellularLocation>
        <location evidence="1">Nucleus</location>
    </subcellularLocation>
</comment>
<keyword evidence="9" id="KW-1185">Reference proteome</keyword>
<protein>
    <submittedName>
        <fullName evidence="10">Matrin-type domain-containing protein</fullName>
    </submittedName>
</protein>
<dbReference type="InterPro" id="IPR040023">
    <property type="entry name" value="WBP4"/>
</dbReference>
<dbReference type="PANTHER" id="PTHR13173">
    <property type="entry name" value="WW DOMAIN BINDING PROTEIN 4"/>
    <property type="match status" value="1"/>
</dbReference>
<sequence>MTDVWKSNARKFCELCKVWFADNSVSIQHHEAGQKHKAAIQAKLREVGKQSNILSFKGDIIGPSLKPKSYLDPRAHKASVVSMAKEISKQKSEVRLMKATFLFFCLSFLSFD</sequence>
<keyword evidence="4" id="KW-0862">Zinc</keyword>
<dbReference type="GO" id="GO:0000398">
    <property type="term" value="P:mRNA splicing, via spliceosome"/>
    <property type="evidence" value="ECO:0007669"/>
    <property type="project" value="InterPro"/>
</dbReference>
<proteinExistence type="predicted"/>
<dbReference type="InterPro" id="IPR003604">
    <property type="entry name" value="Matrin/U1-like-C_Znf_C2H2"/>
</dbReference>
<dbReference type="STRING" id="318479.A0A0N4UK02"/>
<reference evidence="10" key="1">
    <citation type="submission" date="2017-02" db="UniProtKB">
        <authorList>
            <consortium name="WormBaseParasite"/>
        </authorList>
    </citation>
    <scope>IDENTIFICATION</scope>
</reference>
<organism evidence="8 10">
    <name type="scientific">Dracunculus medinensis</name>
    <name type="common">Guinea worm</name>
    <dbReference type="NCBI Taxonomy" id="318479"/>
    <lineage>
        <taxon>Eukaryota</taxon>
        <taxon>Metazoa</taxon>
        <taxon>Ecdysozoa</taxon>
        <taxon>Nematoda</taxon>
        <taxon>Chromadorea</taxon>
        <taxon>Rhabditida</taxon>
        <taxon>Spirurina</taxon>
        <taxon>Dracunculoidea</taxon>
        <taxon>Dracunculidae</taxon>
        <taxon>Dracunculus</taxon>
    </lineage>
</organism>
<dbReference type="Pfam" id="PF06220">
    <property type="entry name" value="zf-U1"/>
    <property type="match status" value="1"/>
</dbReference>
<evidence type="ECO:0000313" key="8">
    <source>
        <dbReference type="Proteomes" id="UP000038040"/>
    </source>
</evidence>
<reference evidence="7 9" key="2">
    <citation type="submission" date="2018-11" db="EMBL/GenBank/DDBJ databases">
        <authorList>
            <consortium name="Pathogen Informatics"/>
        </authorList>
    </citation>
    <scope>NUCLEOTIDE SEQUENCE [LARGE SCALE GENOMIC DNA]</scope>
</reference>
<dbReference type="Proteomes" id="UP000274756">
    <property type="component" value="Unassembled WGS sequence"/>
</dbReference>
<dbReference type="InterPro" id="IPR013085">
    <property type="entry name" value="U1-CZ_Znf_C2H2"/>
</dbReference>
<feature type="domain" description="Matrin-type" evidence="6">
    <location>
        <begin position="11"/>
        <end position="42"/>
    </location>
</feature>
<name>A0A0N4UK02_DRAME</name>
<evidence type="ECO:0000313" key="9">
    <source>
        <dbReference type="Proteomes" id="UP000274756"/>
    </source>
</evidence>
<evidence type="ECO:0000256" key="4">
    <source>
        <dbReference type="ARBA" id="ARBA00022833"/>
    </source>
</evidence>
<keyword evidence="2" id="KW-0479">Metal-binding</keyword>
<accession>A0A0N4UK02</accession>
<evidence type="ECO:0000256" key="3">
    <source>
        <dbReference type="ARBA" id="ARBA00022771"/>
    </source>
</evidence>
<dbReference type="AlphaFoldDB" id="A0A0N4UK02"/>
<keyword evidence="3" id="KW-0863">Zinc-finger</keyword>
<dbReference type="Proteomes" id="UP000038040">
    <property type="component" value="Unplaced"/>
</dbReference>
<evidence type="ECO:0000256" key="1">
    <source>
        <dbReference type="ARBA" id="ARBA00004123"/>
    </source>
</evidence>
<keyword evidence="5" id="KW-0539">Nucleus</keyword>
<dbReference type="InterPro" id="IPR036236">
    <property type="entry name" value="Znf_C2H2_sf"/>
</dbReference>